<reference evidence="8 9" key="1">
    <citation type="submission" date="2016-10" db="EMBL/GenBank/DDBJ databases">
        <authorList>
            <person name="de Groot N.N."/>
        </authorList>
    </citation>
    <scope>NUCLEOTIDE SEQUENCE [LARGE SCALE GENOMIC DNA]</scope>
    <source>
        <strain evidence="8 9">AR40</strain>
    </source>
</reference>
<accession>A0A1H9P4I6</accession>
<feature type="transmembrane region" description="Helical" evidence="7">
    <location>
        <begin position="53"/>
        <end position="81"/>
    </location>
</feature>
<dbReference type="GO" id="GO:0005886">
    <property type="term" value="C:plasma membrane"/>
    <property type="evidence" value="ECO:0007669"/>
    <property type="project" value="UniProtKB-SubCell"/>
</dbReference>
<keyword evidence="6 7" id="KW-0472">Membrane</keyword>
<dbReference type="Pfam" id="PF01554">
    <property type="entry name" value="MatE"/>
    <property type="match status" value="2"/>
</dbReference>
<dbReference type="AlphaFoldDB" id="A0A1H9P4I6"/>
<dbReference type="GO" id="GO:0015297">
    <property type="term" value="F:antiporter activity"/>
    <property type="evidence" value="ECO:0007669"/>
    <property type="project" value="InterPro"/>
</dbReference>
<dbReference type="CDD" id="cd13138">
    <property type="entry name" value="MATE_yoeA_like"/>
    <property type="match status" value="1"/>
</dbReference>
<keyword evidence="4 7" id="KW-0812">Transmembrane</keyword>
<dbReference type="NCBIfam" id="TIGR00797">
    <property type="entry name" value="matE"/>
    <property type="match status" value="1"/>
</dbReference>
<feature type="transmembrane region" description="Helical" evidence="7">
    <location>
        <begin position="200"/>
        <end position="220"/>
    </location>
</feature>
<evidence type="ECO:0000256" key="4">
    <source>
        <dbReference type="ARBA" id="ARBA00022692"/>
    </source>
</evidence>
<name>A0A1H9P4I6_BUTFI</name>
<dbReference type="InterPro" id="IPR052031">
    <property type="entry name" value="Membrane_Transporter-Flippase"/>
</dbReference>
<evidence type="ECO:0000256" key="3">
    <source>
        <dbReference type="ARBA" id="ARBA00022475"/>
    </source>
</evidence>
<evidence type="ECO:0000256" key="6">
    <source>
        <dbReference type="ARBA" id="ARBA00023136"/>
    </source>
</evidence>
<dbReference type="RefSeq" id="WP_242952684.1">
    <property type="nucleotide sequence ID" value="NZ_FOGJ01000005.1"/>
</dbReference>
<dbReference type="EMBL" id="FOGJ01000005">
    <property type="protein sequence ID" value="SER43214.1"/>
    <property type="molecule type" value="Genomic_DNA"/>
</dbReference>
<dbReference type="PANTHER" id="PTHR43549:SF3">
    <property type="entry name" value="MULTIDRUG RESISTANCE PROTEIN YPNP-RELATED"/>
    <property type="match status" value="1"/>
</dbReference>
<keyword evidence="5 7" id="KW-1133">Transmembrane helix</keyword>
<feature type="transmembrane region" description="Helical" evidence="7">
    <location>
        <begin position="12"/>
        <end position="33"/>
    </location>
</feature>
<keyword evidence="3" id="KW-1003">Cell membrane</keyword>
<organism evidence="8 9">
    <name type="scientific">Butyrivibrio fibrisolvens</name>
    <dbReference type="NCBI Taxonomy" id="831"/>
    <lineage>
        <taxon>Bacteria</taxon>
        <taxon>Bacillati</taxon>
        <taxon>Bacillota</taxon>
        <taxon>Clostridia</taxon>
        <taxon>Lachnospirales</taxon>
        <taxon>Lachnospiraceae</taxon>
        <taxon>Butyrivibrio</taxon>
    </lineage>
</organism>
<evidence type="ECO:0000313" key="9">
    <source>
        <dbReference type="Proteomes" id="UP000182584"/>
    </source>
</evidence>
<keyword evidence="2" id="KW-0813">Transport</keyword>
<dbReference type="PANTHER" id="PTHR43549">
    <property type="entry name" value="MULTIDRUG RESISTANCE PROTEIN YPNP-RELATED"/>
    <property type="match status" value="1"/>
</dbReference>
<feature type="transmembrane region" description="Helical" evidence="7">
    <location>
        <begin position="137"/>
        <end position="157"/>
    </location>
</feature>
<feature type="transmembrane region" description="Helical" evidence="7">
    <location>
        <begin position="322"/>
        <end position="341"/>
    </location>
</feature>
<evidence type="ECO:0000313" key="8">
    <source>
        <dbReference type="EMBL" id="SER43214.1"/>
    </source>
</evidence>
<comment type="subcellular location">
    <subcellularLocation>
        <location evidence="1">Cell membrane</location>
        <topology evidence="1">Multi-pass membrane protein</topology>
    </subcellularLocation>
</comment>
<protein>
    <submittedName>
        <fullName evidence="8">Putative efflux protein, MATE family</fullName>
    </submittedName>
</protein>
<feature type="transmembrane region" description="Helical" evidence="7">
    <location>
        <begin position="389"/>
        <end position="409"/>
    </location>
</feature>
<dbReference type="PIRSF" id="PIRSF006603">
    <property type="entry name" value="DinF"/>
    <property type="match status" value="1"/>
</dbReference>
<dbReference type="GO" id="GO:0042910">
    <property type="term" value="F:xenobiotic transmembrane transporter activity"/>
    <property type="evidence" value="ECO:0007669"/>
    <property type="project" value="InterPro"/>
</dbReference>
<evidence type="ECO:0000256" key="2">
    <source>
        <dbReference type="ARBA" id="ARBA00022448"/>
    </source>
</evidence>
<feature type="transmembrane region" description="Helical" evidence="7">
    <location>
        <begin position="361"/>
        <end position="382"/>
    </location>
</feature>
<dbReference type="InterPro" id="IPR002528">
    <property type="entry name" value="MATE_fam"/>
</dbReference>
<evidence type="ECO:0000256" key="1">
    <source>
        <dbReference type="ARBA" id="ARBA00004651"/>
    </source>
</evidence>
<feature type="transmembrane region" description="Helical" evidence="7">
    <location>
        <begin position="169"/>
        <end position="194"/>
    </location>
</feature>
<feature type="transmembrane region" description="Helical" evidence="7">
    <location>
        <begin position="102"/>
        <end position="125"/>
    </location>
</feature>
<evidence type="ECO:0000256" key="5">
    <source>
        <dbReference type="ARBA" id="ARBA00022989"/>
    </source>
</evidence>
<proteinExistence type="predicted"/>
<dbReference type="InterPro" id="IPR048279">
    <property type="entry name" value="MdtK-like"/>
</dbReference>
<sequence>MKNQKTSILNMTEGNPVALIIQFSIPMLIGNLFQQLYNLVDSIIVGQFVGADALAAIGATGSVTFLFFALCNGIGSGGGIITSQFFGKGNVKEIKSCIVNTGYIMLVFPLIVGICAFFLAGPALALLGTPDDIMGDAVLYMQIMCVGLIFVSLYNYASSMLRALGDSKTPLYFLVFSCILNTGLDVLFVCGLHMSVAGAGIATVISQFISGISCLLYAIARNEYFHMTRDDMKYDTQISIKVLKLGIPLSLQFSLIAISCMALQKVVNSYGKIAVAAFTATSRIEQIIHQPYQTLGAALSTFTGQNYGAGKKKRITEGYHKGLLLMFIFSVLMLPIIQLFGEYMIRLFVEDEPVIAMGAKALKITSFFYVMLGMIYVVRGVLNGLGDSFFALFNGIVEVFGRFTVPFMLTAIPAIGLWGIWWSVGIVWAISGITAWMRYRYFKKRMGI</sequence>
<feature type="transmembrane region" description="Helical" evidence="7">
    <location>
        <begin position="415"/>
        <end position="436"/>
    </location>
</feature>
<dbReference type="Proteomes" id="UP000182584">
    <property type="component" value="Unassembled WGS sequence"/>
</dbReference>
<gene>
    <name evidence="8" type="ORF">SAMN04487884_105138</name>
</gene>
<evidence type="ECO:0000256" key="7">
    <source>
        <dbReference type="SAM" id="Phobius"/>
    </source>
</evidence>
<dbReference type="eggNOG" id="COG0534">
    <property type="taxonomic scope" value="Bacteria"/>
</dbReference>